<dbReference type="EC" id="3.1.1.99" evidence="3"/>
<dbReference type="SUPFAM" id="SSF63829">
    <property type="entry name" value="Calcium-dependent phosphotriesterase"/>
    <property type="match status" value="1"/>
</dbReference>
<comment type="caution">
    <text evidence="3">The sequence shown here is derived from an EMBL/GenBank/DDBJ whole genome shotgun (WGS) entry which is preliminary data.</text>
</comment>
<dbReference type="Pfam" id="PF08450">
    <property type="entry name" value="SGL"/>
    <property type="match status" value="1"/>
</dbReference>
<dbReference type="RefSeq" id="WP_309038828.1">
    <property type="nucleotide sequence ID" value="NZ_JAVIFY010000005.1"/>
</dbReference>
<dbReference type="Proteomes" id="UP001226574">
    <property type="component" value="Unassembled WGS sequence"/>
</dbReference>
<evidence type="ECO:0000313" key="4">
    <source>
        <dbReference type="Proteomes" id="UP001226574"/>
    </source>
</evidence>
<keyword evidence="3" id="KW-0378">Hydrolase</keyword>
<comment type="similarity">
    <text evidence="1">Belongs to the SMP-30/CGR1 family.</text>
</comment>
<dbReference type="InterPro" id="IPR005511">
    <property type="entry name" value="SMP-30"/>
</dbReference>
<evidence type="ECO:0000313" key="3">
    <source>
        <dbReference type="EMBL" id="MDQ9091637.1"/>
    </source>
</evidence>
<name>A0ABU1BBK8_PSEHA</name>
<dbReference type="PANTHER" id="PTHR10907:SF47">
    <property type="entry name" value="REGUCALCIN"/>
    <property type="match status" value="1"/>
</dbReference>
<protein>
    <submittedName>
        <fullName evidence="3">SMP-30/gluconolactonase/LRE family protein</fullName>
        <ecNumber evidence="3">3.1.1.99</ecNumber>
    </submittedName>
</protein>
<evidence type="ECO:0000259" key="2">
    <source>
        <dbReference type="Pfam" id="PF08450"/>
    </source>
</evidence>
<organism evidence="3 4">
    <name type="scientific">Pseudoalteromonas haloplanktis</name>
    <name type="common">Alteromonas haloplanktis</name>
    <dbReference type="NCBI Taxonomy" id="228"/>
    <lineage>
        <taxon>Bacteria</taxon>
        <taxon>Pseudomonadati</taxon>
        <taxon>Pseudomonadota</taxon>
        <taxon>Gammaproteobacteria</taxon>
        <taxon>Alteromonadales</taxon>
        <taxon>Pseudoalteromonadaceae</taxon>
        <taxon>Pseudoalteromonas</taxon>
    </lineage>
</organism>
<proteinExistence type="inferred from homology"/>
<keyword evidence="4" id="KW-1185">Reference proteome</keyword>
<gene>
    <name evidence="3" type="ORF">RC083_08550</name>
</gene>
<evidence type="ECO:0000256" key="1">
    <source>
        <dbReference type="ARBA" id="ARBA00008853"/>
    </source>
</evidence>
<dbReference type="Gene3D" id="2.120.10.30">
    <property type="entry name" value="TolB, C-terminal domain"/>
    <property type="match status" value="1"/>
</dbReference>
<dbReference type="PANTHER" id="PTHR10907">
    <property type="entry name" value="REGUCALCIN"/>
    <property type="match status" value="1"/>
</dbReference>
<sequence length="292" mass="33029">MAINAIKMIIPCQCLLGEGPYYSRSFNSLFWVDILSKALYRFDFTQQTLHTYHMPEPICWLTETQDQQLIAGFENAIYYLDSNTLQRGLLYYQLNEPSGNRLNDAKTDRHGHLFFGTMDKLEQQNSGSLYRLGNGKSLQKVDTNYVISNGPAISKNGRILYSTESSSRTIYQFDLNPQGELSNKRVFAKFDESMGFPDGMTVDNDDHLWVASWNGHGLYRFNEKGSMTSFYRLPAPRITSLTFFGDDLTSIAVTSARTGLGEDMLEKYPHSGAVFILQANVQGIAETPVQLT</sequence>
<dbReference type="PRINTS" id="PR01790">
    <property type="entry name" value="SMP30FAMILY"/>
</dbReference>
<reference evidence="3 4" key="1">
    <citation type="submission" date="2023-08" db="EMBL/GenBank/DDBJ databases">
        <title>Pseudoalteromonas haloplanktis LL1 genome.</title>
        <authorList>
            <person name="Wu S."/>
        </authorList>
    </citation>
    <scope>NUCLEOTIDE SEQUENCE [LARGE SCALE GENOMIC DNA]</scope>
    <source>
        <strain evidence="3 4">LL1</strain>
    </source>
</reference>
<accession>A0ABU1BBK8</accession>
<feature type="domain" description="SMP-30/Gluconolactonase/LRE-like region" evidence="2">
    <location>
        <begin position="16"/>
        <end position="257"/>
    </location>
</feature>
<dbReference type="GO" id="GO:0016787">
    <property type="term" value="F:hydrolase activity"/>
    <property type="evidence" value="ECO:0007669"/>
    <property type="project" value="UniProtKB-KW"/>
</dbReference>
<dbReference type="EMBL" id="JAVIFY010000005">
    <property type="protein sequence ID" value="MDQ9091637.1"/>
    <property type="molecule type" value="Genomic_DNA"/>
</dbReference>
<dbReference type="InterPro" id="IPR011042">
    <property type="entry name" value="6-blade_b-propeller_TolB-like"/>
</dbReference>
<dbReference type="InterPro" id="IPR013658">
    <property type="entry name" value="SGL"/>
</dbReference>